<evidence type="ECO:0000256" key="5">
    <source>
        <dbReference type="ARBA" id="ARBA00022771"/>
    </source>
</evidence>
<dbReference type="GO" id="GO:0008270">
    <property type="term" value="F:zinc ion binding"/>
    <property type="evidence" value="ECO:0007669"/>
    <property type="project" value="UniProtKB-KW"/>
</dbReference>
<dbReference type="GO" id="GO:0007064">
    <property type="term" value="P:mitotic sister chromatid cohesion"/>
    <property type="evidence" value="ECO:0007669"/>
    <property type="project" value="TreeGrafter"/>
</dbReference>
<keyword evidence="3" id="KW-0808">Transferase</keyword>
<dbReference type="InterPro" id="IPR028005">
    <property type="entry name" value="AcTrfase_ESCO_Znf_dom"/>
</dbReference>
<dbReference type="OrthoDB" id="428854at2759"/>
<feature type="domain" description="N-acetyltransferase ESCO acetyl-transferase" evidence="12">
    <location>
        <begin position="349"/>
        <end position="388"/>
    </location>
</feature>
<feature type="region of interest" description="Disordered" evidence="10">
    <location>
        <begin position="1"/>
        <end position="29"/>
    </location>
</feature>
<evidence type="ECO:0000313" key="13">
    <source>
        <dbReference type="EMBL" id="KAG6743980.1"/>
    </source>
</evidence>
<dbReference type="GO" id="GO:0005634">
    <property type="term" value="C:nucleus"/>
    <property type="evidence" value="ECO:0007669"/>
    <property type="project" value="UniProtKB-SubCell"/>
</dbReference>
<evidence type="ECO:0000259" key="12">
    <source>
        <dbReference type="Pfam" id="PF13880"/>
    </source>
</evidence>
<comment type="similarity">
    <text evidence="2">Belongs to the acetyltransferase family. ECO subfamily.</text>
</comment>
<keyword evidence="4" id="KW-0479">Metal-binding</keyword>
<evidence type="ECO:0000256" key="6">
    <source>
        <dbReference type="ARBA" id="ARBA00022833"/>
    </source>
</evidence>
<keyword evidence="9" id="KW-0012">Acyltransferase</keyword>
<feature type="domain" description="N-acetyltransferase ESCO acetyl-transferase" evidence="12">
    <location>
        <begin position="293"/>
        <end position="321"/>
    </location>
</feature>
<evidence type="ECO:0000256" key="7">
    <source>
        <dbReference type="ARBA" id="ARBA00023242"/>
    </source>
</evidence>
<name>A0A8X7YEL4_POPTO</name>
<keyword evidence="14" id="KW-1185">Reference proteome</keyword>
<reference evidence="13" key="1">
    <citation type="journal article" date="2020" name="bioRxiv">
        <title>Hybrid origin of Populus tomentosa Carr. identified through genome sequencing and phylogenomic analysis.</title>
        <authorList>
            <person name="An X."/>
            <person name="Gao K."/>
            <person name="Chen Z."/>
            <person name="Li J."/>
            <person name="Yang X."/>
            <person name="Yang X."/>
            <person name="Zhou J."/>
            <person name="Guo T."/>
            <person name="Zhao T."/>
            <person name="Huang S."/>
            <person name="Miao D."/>
            <person name="Khan W.U."/>
            <person name="Rao P."/>
            <person name="Ye M."/>
            <person name="Lei B."/>
            <person name="Liao W."/>
            <person name="Wang J."/>
            <person name="Ji L."/>
            <person name="Li Y."/>
            <person name="Guo B."/>
            <person name="Mustafa N.S."/>
            <person name="Li S."/>
            <person name="Yun Q."/>
            <person name="Keller S.R."/>
            <person name="Mao J."/>
            <person name="Zhang R."/>
            <person name="Strauss S.H."/>
        </authorList>
    </citation>
    <scope>NUCLEOTIDE SEQUENCE</scope>
    <source>
        <strain evidence="13">GM15</strain>
        <tissue evidence="13">Leaf</tissue>
    </source>
</reference>
<evidence type="ECO:0000256" key="3">
    <source>
        <dbReference type="ARBA" id="ARBA00022679"/>
    </source>
</evidence>
<evidence type="ECO:0008006" key="15">
    <source>
        <dbReference type="Google" id="ProtNLM"/>
    </source>
</evidence>
<comment type="subcellular location">
    <subcellularLocation>
        <location evidence="1">Nucleus</location>
    </subcellularLocation>
</comment>
<evidence type="ECO:0000256" key="10">
    <source>
        <dbReference type="SAM" id="MobiDB-lite"/>
    </source>
</evidence>
<evidence type="ECO:0000256" key="1">
    <source>
        <dbReference type="ARBA" id="ARBA00004123"/>
    </source>
</evidence>
<protein>
    <recommendedName>
        <fullName evidence="15">Protein CHROMOSOME TRANSMISSION FIDELITY 7</fullName>
    </recommendedName>
</protein>
<dbReference type="GO" id="GO:0000785">
    <property type="term" value="C:chromatin"/>
    <property type="evidence" value="ECO:0007669"/>
    <property type="project" value="TreeGrafter"/>
</dbReference>
<dbReference type="Pfam" id="PF13880">
    <property type="entry name" value="Acetyltransf_13"/>
    <property type="match status" value="2"/>
</dbReference>
<keyword evidence="5" id="KW-0863">Zinc-finger</keyword>
<dbReference type="InterPro" id="IPR028009">
    <property type="entry name" value="ESCO_Acetyltransf_dom"/>
</dbReference>
<sequence>MQSKISSFFKSPSSSSSPPKCLQEDPPSFSDVDLAKWQNSQHQFVNTYARRAAPKLILGDQRSEGNKGQRGEVLPKPISKDPCSKPETEACGKVLNKKRSYAQFHLDLGQSDFNLRTCSACGVKYAPGDEGDEKEHKIFHKNYTHGIQFKVFRSERVVHMPCSEAGRIVMVLDSDPPALRNKLQEVIKMMEIELGDGWIFHKLCKVYLFVSSQRVAGCLVAEPIKEAFKVLTCSVDERPKCAAKKNSRPNSTTLQFGEVILQREAMRKVTAVDSLNVLNGNHNGAVVCEEEAVPALCGIRAIWVTPSNRRKRIASQLLDAASYGIPSVQLSSFSFSHGKLLTHFSSKRRRSFCMGFVLKQSQLAFSPPTLAGKALASSYAGTTSFLAYKPKNAGS</sequence>
<keyword evidence="7" id="KW-0539">Nucleus</keyword>
<dbReference type="Proteomes" id="UP000886885">
    <property type="component" value="Chromosome 16D"/>
</dbReference>
<dbReference type="PANTHER" id="PTHR45884:SF2">
    <property type="entry name" value="N-ACETYLTRANSFERASE ECO"/>
    <property type="match status" value="1"/>
</dbReference>
<dbReference type="GO" id="GO:0061733">
    <property type="term" value="F:protein-lysine-acetyltransferase activity"/>
    <property type="evidence" value="ECO:0007669"/>
    <property type="project" value="TreeGrafter"/>
</dbReference>
<gene>
    <name evidence="13" type="ORF">POTOM_052684</name>
</gene>
<evidence type="ECO:0000313" key="14">
    <source>
        <dbReference type="Proteomes" id="UP000886885"/>
    </source>
</evidence>
<evidence type="ECO:0000256" key="2">
    <source>
        <dbReference type="ARBA" id="ARBA00005816"/>
    </source>
</evidence>
<evidence type="ECO:0000256" key="4">
    <source>
        <dbReference type="ARBA" id="ARBA00022723"/>
    </source>
</evidence>
<keyword evidence="8" id="KW-0131">Cell cycle</keyword>
<dbReference type="EMBL" id="JAAWWB010000032">
    <property type="protein sequence ID" value="KAG6743980.1"/>
    <property type="molecule type" value="Genomic_DNA"/>
</dbReference>
<feature type="region of interest" description="Disordered" evidence="10">
    <location>
        <begin position="57"/>
        <end position="85"/>
    </location>
</feature>
<organism evidence="13 14">
    <name type="scientific">Populus tomentosa</name>
    <name type="common">Chinese white poplar</name>
    <dbReference type="NCBI Taxonomy" id="118781"/>
    <lineage>
        <taxon>Eukaryota</taxon>
        <taxon>Viridiplantae</taxon>
        <taxon>Streptophyta</taxon>
        <taxon>Embryophyta</taxon>
        <taxon>Tracheophyta</taxon>
        <taxon>Spermatophyta</taxon>
        <taxon>Magnoliopsida</taxon>
        <taxon>eudicotyledons</taxon>
        <taxon>Gunneridae</taxon>
        <taxon>Pentapetalae</taxon>
        <taxon>rosids</taxon>
        <taxon>fabids</taxon>
        <taxon>Malpighiales</taxon>
        <taxon>Salicaceae</taxon>
        <taxon>Saliceae</taxon>
        <taxon>Populus</taxon>
    </lineage>
</organism>
<feature type="compositionally biased region" description="Basic and acidic residues" evidence="10">
    <location>
        <begin position="61"/>
        <end position="70"/>
    </location>
</feature>
<evidence type="ECO:0000256" key="9">
    <source>
        <dbReference type="ARBA" id="ARBA00023315"/>
    </source>
</evidence>
<dbReference type="AlphaFoldDB" id="A0A8X7YEL4"/>
<evidence type="ECO:0000259" key="11">
    <source>
        <dbReference type="Pfam" id="PF13878"/>
    </source>
</evidence>
<accession>A0A8X7YEL4</accession>
<feature type="domain" description="N-acetyltransferase ESCO zinc-finger" evidence="11">
    <location>
        <begin position="103"/>
        <end position="142"/>
    </location>
</feature>
<dbReference type="PANTHER" id="PTHR45884">
    <property type="entry name" value="N-ACETYLTRANSFERASE ECO"/>
    <property type="match status" value="1"/>
</dbReference>
<keyword evidence="6" id="KW-0862">Zinc</keyword>
<evidence type="ECO:0000256" key="8">
    <source>
        <dbReference type="ARBA" id="ARBA00023306"/>
    </source>
</evidence>
<feature type="compositionally biased region" description="Low complexity" evidence="10">
    <location>
        <begin position="1"/>
        <end position="20"/>
    </location>
</feature>
<comment type="caution">
    <text evidence="13">The sequence shown here is derived from an EMBL/GenBank/DDBJ whole genome shotgun (WGS) entry which is preliminary data.</text>
</comment>
<dbReference type="Pfam" id="PF13878">
    <property type="entry name" value="zf-C2H2_3"/>
    <property type="match status" value="1"/>
</dbReference>
<proteinExistence type="inferred from homology"/>